<dbReference type="GO" id="GO:0020037">
    <property type="term" value="F:heme binding"/>
    <property type="evidence" value="ECO:0007669"/>
    <property type="project" value="InterPro"/>
</dbReference>
<dbReference type="PRINTS" id="PR00457">
    <property type="entry name" value="ANPEROXIDASE"/>
</dbReference>
<dbReference type="InterPro" id="IPR019791">
    <property type="entry name" value="Haem_peroxidase_animal"/>
</dbReference>
<proteinExistence type="predicted"/>
<comment type="caution">
    <text evidence="2">The sequence shown here is derived from an EMBL/GenBank/DDBJ whole genome shotgun (WGS) entry which is preliminary data.</text>
</comment>
<dbReference type="AlphaFoldDB" id="A0A820M6J8"/>
<keyword evidence="1" id="KW-0349">Heme</keyword>
<dbReference type="InterPro" id="IPR037120">
    <property type="entry name" value="Haem_peroxidase_sf_animal"/>
</dbReference>
<gene>
    <name evidence="2" type="ORF">JBS370_LOCUS42429</name>
</gene>
<dbReference type="PANTHER" id="PTHR11475:SF58">
    <property type="entry name" value="PEROXIDASIN"/>
    <property type="match status" value="1"/>
</dbReference>
<dbReference type="Pfam" id="PF03098">
    <property type="entry name" value="An_peroxidase"/>
    <property type="match status" value="1"/>
</dbReference>
<dbReference type="InterPro" id="IPR010255">
    <property type="entry name" value="Haem_peroxidase_sf"/>
</dbReference>
<protein>
    <recommendedName>
        <fullName evidence="4">Peroxidase</fullName>
    </recommendedName>
</protein>
<reference evidence="2" key="1">
    <citation type="submission" date="2021-02" db="EMBL/GenBank/DDBJ databases">
        <authorList>
            <person name="Nowell W R."/>
        </authorList>
    </citation>
    <scope>NUCLEOTIDE SEQUENCE</scope>
</reference>
<dbReference type="PROSITE" id="PS50292">
    <property type="entry name" value="PEROXIDASE_3"/>
    <property type="match status" value="1"/>
</dbReference>
<dbReference type="EMBL" id="CAJOBD010056128">
    <property type="protein sequence ID" value="CAF4367592.1"/>
    <property type="molecule type" value="Genomic_DNA"/>
</dbReference>
<dbReference type="PANTHER" id="PTHR11475">
    <property type="entry name" value="OXIDASE/PEROXIDASE"/>
    <property type="match status" value="1"/>
</dbReference>
<name>A0A820M6J8_9BILA</name>
<evidence type="ECO:0008006" key="4">
    <source>
        <dbReference type="Google" id="ProtNLM"/>
    </source>
</evidence>
<evidence type="ECO:0000313" key="2">
    <source>
        <dbReference type="EMBL" id="CAF4367592.1"/>
    </source>
</evidence>
<feature type="non-terminal residue" evidence="2">
    <location>
        <position position="1"/>
    </location>
</feature>
<evidence type="ECO:0000313" key="3">
    <source>
        <dbReference type="Proteomes" id="UP000663836"/>
    </source>
</evidence>
<feature type="binding site" description="axial binding residue" evidence="1">
    <location>
        <position position="99"/>
    </location>
    <ligand>
        <name>heme b</name>
        <dbReference type="ChEBI" id="CHEBI:60344"/>
    </ligand>
    <ligandPart>
        <name>Fe</name>
        <dbReference type="ChEBI" id="CHEBI:18248"/>
    </ligandPart>
</feature>
<sequence length="109" mass="12819">HRVNEQVALIAVHTIWVRQHNRFAKKLSLLNSNWTDEQVYQETRKIIEAQLQIITYKHWLPYIIGDEGMNMLGSYKGYNRNVNPTISNVFATAAFRFGHSLINPVFYRL</sequence>
<dbReference type="GO" id="GO:0006979">
    <property type="term" value="P:response to oxidative stress"/>
    <property type="evidence" value="ECO:0007669"/>
    <property type="project" value="InterPro"/>
</dbReference>
<organism evidence="2 3">
    <name type="scientific">Rotaria sordida</name>
    <dbReference type="NCBI Taxonomy" id="392033"/>
    <lineage>
        <taxon>Eukaryota</taxon>
        <taxon>Metazoa</taxon>
        <taxon>Spiralia</taxon>
        <taxon>Gnathifera</taxon>
        <taxon>Rotifera</taxon>
        <taxon>Eurotatoria</taxon>
        <taxon>Bdelloidea</taxon>
        <taxon>Philodinida</taxon>
        <taxon>Philodinidae</taxon>
        <taxon>Rotaria</taxon>
    </lineage>
</organism>
<dbReference type="Gene3D" id="1.10.640.10">
    <property type="entry name" value="Haem peroxidase domain superfamily, animal type"/>
    <property type="match status" value="1"/>
</dbReference>
<dbReference type="GO" id="GO:0046872">
    <property type="term" value="F:metal ion binding"/>
    <property type="evidence" value="ECO:0007669"/>
    <property type="project" value="UniProtKB-KW"/>
</dbReference>
<keyword evidence="1" id="KW-0408">Iron</keyword>
<dbReference type="SUPFAM" id="SSF48113">
    <property type="entry name" value="Heme-dependent peroxidases"/>
    <property type="match status" value="1"/>
</dbReference>
<feature type="non-terminal residue" evidence="2">
    <location>
        <position position="109"/>
    </location>
</feature>
<keyword evidence="1" id="KW-0479">Metal-binding</keyword>
<dbReference type="GO" id="GO:0004601">
    <property type="term" value="F:peroxidase activity"/>
    <property type="evidence" value="ECO:0007669"/>
    <property type="project" value="InterPro"/>
</dbReference>
<evidence type="ECO:0000256" key="1">
    <source>
        <dbReference type="PIRSR" id="PIRSR619791-2"/>
    </source>
</evidence>
<accession>A0A820M6J8</accession>
<dbReference type="Proteomes" id="UP000663836">
    <property type="component" value="Unassembled WGS sequence"/>
</dbReference>